<evidence type="ECO:0000313" key="3">
    <source>
        <dbReference type="Proteomes" id="UP001432027"/>
    </source>
</evidence>
<protein>
    <recommendedName>
        <fullName evidence="4">G protein-coupled receptor</fullName>
    </recommendedName>
</protein>
<dbReference type="InterPro" id="IPR010601">
    <property type="entry name" value="DUF1182"/>
</dbReference>
<dbReference type="EMBL" id="BTSX01000006">
    <property type="protein sequence ID" value="GMT07079.1"/>
    <property type="molecule type" value="Genomic_DNA"/>
</dbReference>
<dbReference type="PANTHER" id="PTHR38614:SF1">
    <property type="entry name" value="G_PROTEIN_RECEP_F1_2 DOMAIN-CONTAINING PROTEIN"/>
    <property type="match status" value="1"/>
</dbReference>
<keyword evidence="1" id="KW-0812">Transmembrane</keyword>
<evidence type="ECO:0008006" key="4">
    <source>
        <dbReference type="Google" id="ProtNLM"/>
    </source>
</evidence>
<organism evidence="2 3">
    <name type="scientific">Pristionchus entomophagus</name>
    <dbReference type="NCBI Taxonomy" id="358040"/>
    <lineage>
        <taxon>Eukaryota</taxon>
        <taxon>Metazoa</taxon>
        <taxon>Ecdysozoa</taxon>
        <taxon>Nematoda</taxon>
        <taxon>Chromadorea</taxon>
        <taxon>Rhabditida</taxon>
        <taxon>Rhabditina</taxon>
        <taxon>Diplogasteromorpha</taxon>
        <taxon>Diplogasteroidea</taxon>
        <taxon>Neodiplogasteridae</taxon>
        <taxon>Pristionchus</taxon>
    </lineage>
</organism>
<dbReference type="AlphaFoldDB" id="A0AAV5UL58"/>
<gene>
    <name evidence="2" type="ORF">PENTCL1PPCAC_29253</name>
</gene>
<feature type="non-terminal residue" evidence="2">
    <location>
        <position position="1"/>
    </location>
</feature>
<evidence type="ECO:0000313" key="2">
    <source>
        <dbReference type="EMBL" id="GMT07079.1"/>
    </source>
</evidence>
<proteinExistence type="predicted"/>
<sequence length="149" mass="17455">FPFYPDDLDYMTDRAYYHKHYRPDAIRNSAIMYFGYLPILFVAVCVWREPKIKEHYKTTILFSAFVQFFLTLPQTIFHTWFAIAVSEDVPTTIFWCSMVKLITAAINFMSYNAIVLAGFLLDFSIISIIILNRVVSLKSQTYSSTITFR</sequence>
<feature type="transmembrane region" description="Helical" evidence="1">
    <location>
        <begin position="59"/>
        <end position="81"/>
    </location>
</feature>
<keyword evidence="1" id="KW-1133">Transmembrane helix</keyword>
<feature type="transmembrane region" description="Helical" evidence="1">
    <location>
        <begin position="30"/>
        <end position="47"/>
    </location>
</feature>
<dbReference type="PANTHER" id="PTHR38614">
    <property type="entry name" value="PROTEIN CBG09954"/>
    <property type="match status" value="1"/>
</dbReference>
<comment type="caution">
    <text evidence="2">The sequence shown here is derived from an EMBL/GenBank/DDBJ whole genome shotgun (WGS) entry which is preliminary data.</text>
</comment>
<name>A0AAV5UL58_9BILA</name>
<keyword evidence="3" id="KW-1185">Reference proteome</keyword>
<reference evidence="2" key="1">
    <citation type="submission" date="2023-10" db="EMBL/GenBank/DDBJ databases">
        <title>Genome assembly of Pristionchus species.</title>
        <authorList>
            <person name="Yoshida K."/>
            <person name="Sommer R.J."/>
        </authorList>
    </citation>
    <scope>NUCLEOTIDE SEQUENCE</scope>
    <source>
        <strain evidence="2">RS0144</strain>
    </source>
</reference>
<evidence type="ECO:0000256" key="1">
    <source>
        <dbReference type="SAM" id="Phobius"/>
    </source>
</evidence>
<accession>A0AAV5UL58</accession>
<dbReference type="Proteomes" id="UP001432027">
    <property type="component" value="Unassembled WGS sequence"/>
</dbReference>
<keyword evidence="1" id="KW-0472">Membrane</keyword>
<feature type="transmembrane region" description="Helical" evidence="1">
    <location>
        <begin position="101"/>
        <end position="131"/>
    </location>
</feature>